<dbReference type="PROSITE" id="PS50889">
    <property type="entry name" value="S4"/>
    <property type="match status" value="1"/>
</dbReference>
<dbReference type="InterPro" id="IPR005312">
    <property type="entry name" value="DUF1759"/>
</dbReference>
<dbReference type="InterPro" id="IPR001715">
    <property type="entry name" value="CH_dom"/>
</dbReference>
<comment type="caution">
    <text evidence="4">The sequence shown here is derived from an EMBL/GenBank/DDBJ whole genome shotgun (WGS) entry which is preliminary data.</text>
</comment>
<dbReference type="Gene3D" id="3.30.420.10">
    <property type="entry name" value="Ribonuclease H-like superfamily/Ribonuclease H"/>
    <property type="match status" value="1"/>
</dbReference>
<dbReference type="PROSITE" id="PS50994">
    <property type="entry name" value="INTEGRASE"/>
    <property type="match status" value="1"/>
</dbReference>
<gene>
    <name evidence="4" type="ORF">PLXY2_LOCUS4218</name>
</gene>
<evidence type="ECO:0000313" key="5">
    <source>
        <dbReference type="Proteomes" id="UP000653454"/>
    </source>
</evidence>
<dbReference type="PANTHER" id="PTHR47331:SF1">
    <property type="entry name" value="GAG-LIKE PROTEIN"/>
    <property type="match status" value="1"/>
</dbReference>
<dbReference type="GO" id="GO:0015074">
    <property type="term" value="P:DNA integration"/>
    <property type="evidence" value="ECO:0007669"/>
    <property type="project" value="InterPro"/>
</dbReference>
<dbReference type="Pfam" id="PF00307">
    <property type="entry name" value="CH"/>
    <property type="match status" value="1"/>
</dbReference>
<dbReference type="Gene3D" id="1.10.418.10">
    <property type="entry name" value="Calponin-like domain"/>
    <property type="match status" value="1"/>
</dbReference>
<sequence>MEELLRRQDDRLESIAKAESNYKKSPKERVNSSYIESRLEALERLYEKFEEDHAIVASSTSNSMRETMEYFQGDYHSTFEEKYIMYKAKLKEDLKSHIKTTSMSKAQASESSVEVKLPQIKLPTFCGKYEEWQTFHDMFVSLIHENSTLAGVQKLHYLKSSLSGEPEILLRNLPITEANYSEAWNQLKRRYNNKRFNANEFLKTLFNQETIKYESASDIKHLLDTTSSCLKSLTNMGIDTTSWDVIIIHLVTSKLDSETRKMWEHRVGLQAEKSNDDLPTWPQLTEFLETRFRALEMMNQSAPNINRSQHMEKTQHSYQPSKPKSFHSAIQQNKCTMCSGSHNLYQCKQFNLILNIPQEKLYAWSDSTVVLAWLNGLPNRWTTFVSNRVSQILTLLEADRWRHVNTNSNPADCASRGLKPSEMSTHLLWWEGPEWLREDIPTATEKEFLTHEEERTVKVLAVAVEEESFVWTRFSALAKMLTILAYCRRFLRIKKTKETRETIPKFVTAKEREEVLKISIKQTQEFHFREEIGRLRTEGKVAKKSSLYTLNPIMDKDGIIRVGGRIHLAQVPYEKRHPVILPAKSHLTTLIVVEAHKITLHGGPQVMHNYLRSRYWIIRGKDQVKKCYRECVTCLRYSRQSNNQLMGQLPEARLKPSKPFQASGVDYAGPINIKFSPGRGAKSYKGYIALFVCMVTRAIHLEAVSDLSTQGFIAAYRRFTARRGHCQDLYSDNGTNFVGADRQLKEMLTSAKSQLHQDIASLLTLEGTSWHFIPPGAPNFGGLWEAGVRSTKSHMKRVIGDSILTFEELTTVLTQIEACLNSRPLTKLSDNPDDPLPLTPGHFLERIEDLLALSPEAILLRWVNHQLALAGVARRCTNLQQDVADSELYSYLLKQIAPADAGVNLDALRVADSELYSYLLKQIAPADAGVNLDALRETDLLKRAEIMLQQAAKLRCRAFVSPADVVGGVYKLNLAFVANLFNQHPGLERAPDAQPFQQVEETREEKKNLKEATKYIEQGHVRVGPEVVKDPAFMVTRALEDFVTWVDGSAIRKHVMEYNDMRDDFDML</sequence>
<dbReference type="SUPFAM" id="SSF53098">
    <property type="entry name" value="Ribonuclease H-like"/>
    <property type="match status" value="1"/>
</dbReference>
<evidence type="ECO:0000259" key="3">
    <source>
        <dbReference type="PROSITE" id="PS50994"/>
    </source>
</evidence>
<dbReference type="SUPFAM" id="SSF55174">
    <property type="entry name" value="Alpha-L RNA-binding motif"/>
    <property type="match status" value="1"/>
</dbReference>
<name>A0A8S4E3P0_PLUXY</name>
<dbReference type="Proteomes" id="UP000653454">
    <property type="component" value="Unassembled WGS sequence"/>
</dbReference>
<dbReference type="CDD" id="cd00165">
    <property type="entry name" value="S4"/>
    <property type="match status" value="1"/>
</dbReference>
<organism evidence="4 5">
    <name type="scientific">Plutella xylostella</name>
    <name type="common">Diamondback moth</name>
    <name type="synonym">Plutella maculipennis</name>
    <dbReference type="NCBI Taxonomy" id="51655"/>
    <lineage>
        <taxon>Eukaryota</taxon>
        <taxon>Metazoa</taxon>
        <taxon>Ecdysozoa</taxon>
        <taxon>Arthropoda</taxon>
        <taxon>Hexapoda</taxon>
        <taxon>Insecta</taxon>
        <taxon>Pterygota</taxon>
        <taxon>Neoptera</taxon>
        <taxon>Endopterygota</taxon>
        <taxon>Lepidoptera</taxon>
        <taxon>Glossata</taxon>
        <taxon>Ditrysia</taxon>
        <taxon>Yponomeutoidea</taxon>
        <taxon>Plutellidae</taxon>
        <taxon>Plutella</taxon>
    </lineage>
</organism>
<dbReference type="InterPro" id="IPR041588">
    <property type="entry name" value="Integrase_H2C2"/>
</dbReference>
<dbReference type="AlphaFoldDB" id="A0A8S4E3P0"/>
<keyword evidence="5" id="KW-1185">Reference proteome</keyword>
<evidence type="ECO:0000256" key="1">
    <source>
        <dbReference type="PROSITE-ProRule" id="PRU00182"/>
    </source>
</evidence>
<dbReference type="InterPro" id="IPR036872">
    <property type="entry name" value="CH_dom_sf"/>
</dbReference>
<dbReference type="Pfam" id="PF01479">
    <property type="entry name" value="S4"/>
    <property type="match status" value="1"/>
</dbReference>
<dbReference type="InterPro" id="IPR002942">
    <property type="entry name" value="S4_RNA-bd"/>
</dbReference>
<dbReference type="Pfam" id="PF03564">
    <property type="entry name" value="DUF1759"/>
    <property type="match status" value="1"/>
</dbReference>
<dbReference type="Gene3D" id="1.10.340.70">
    <property type="match status" value="1"/>
</dbReference>
<keyword evidence="1" id="KW-0694">RNA-binding</keyword>
<feature type="domain" description="Integrase catalytic" evidence="3">
    <location>
        <begin position="655"/>
        <end position="848"/>
    </location>
</feature>
<dbReference type="Pfam" id="PF17921">
    <property type="entry name" value="Integrase_H2C2"/>
    <property type="match status" value="1"/>
</dbReference>
<evidence type="ECO:0000259" key="2">
    <source>
        <dbReference type="PROSITE" id="PS50021"/>
    </source>
</evidence>
<dbReference type="SUPFAM" id="SSF47576">
    <property type="entry name" value="Calponin-homology domain, CH-domain"/>
    <property type="match status" value="2"/>
</dbReference>
<proteinExistence type="predicted"/>
<dbReference type="PROSITE" id="PS50021">
    <property type="entry name" value="CH"/>
    <property type="match status" value="1"/>
</dbReference>
<protein>
    <submittedName>
        <fullName evidence="4">(diamondback moth) hypothetical protein</fullName>
    </submittedName>
</protein>
<evidence type="ECO:0000313" key="4">
    <source>
        <dbReference type="EMBL" id="CAG9109249.1"/>
    </source>
</evidence>
<dbReference type="SMART" id="SM00033">
    <property type="entry name" value="CH"/>
    <property type="match status" value="1"/>
</dbReference>
<dbReference type="GO" id="GO:0003723">
    <property type="term" value="F:RNA binding"/>
    <property type="evidence" value="ECO:0007669"/>
    <property type="project" value="UniProtKB-KW"/>
</dbReference>
<accession>A0A8S4E3P0</accession>
<reference evidence="4" key="1">
    <citation type="submission" date="2020-11" db="EMBL/GenBank/DDBJ databases">
        <authorList>
            <person name="Whiteford S."/>
        </authorList>
    </citation>
    <scope>NUCLEOTIDE SEQUENCE</scope>
</reference>
<feature type="domain" description="Calponin-homology (CH)" evidence="2">
    <location>
        <begin position="853"/>
        <end position="985"/>
    </location>
</feature>
<dbReference type="EMBL" id="CAJHNJ030000011">
    <property type="protein sequence ID" value="CAG9109249.1"/>
    <property type="molecule type" value="Genomic_DNA"/>
</dbReference>
<dbReference type="InterPro" id="IPR012337">
    <property type="entry name" value="RNaseH-like_sf"/>
</dbReference>
<dbReference type="PANTHER" id="PTHR47331">
    <property type="entry name" value="PHD-TYPE DOMAIN-CONTAINING PROTEIN"/>
    <property type="match status" value="1"/>
</dbReference>
<dbReference type="InterPro" id="IPR001584">
    <property type="entry name" value="Integrase_cat-core"/>
</dbReference>
<dbReference type="InterPro" id="IPR036397">
    <property type="entry name" value="RNaseH_sf"/>
</dbReference>